<sequence>MNNPNWHRLQKRSSIASESPFSQQNFGMLSFAHLQVAIVNFNIKTIFITTGIVFQIAFTSFHDPYDNTRYQYLQQLRQPQPVSPINPQSKTATSNVQYSSFYQSRFPLYGLDWSNTSDSNYAKIAVSSYREDTTNRVKVIYGTPTEDETTDDLAVNSYDFERVNETVVNYPVTRLQWDPSMSLSYSNIDRFATTSECLRIYEVSEFNKAPLITNNNITSRTYNNLAVPKLIERAALTNSKTKNFNQLPPVTSFDWNYAEPKNIISCSIDTTCTLWDLSRGQGVAKTQLIAHDSEVFDVKFIYGDKHVFASCSSDGSIRVFDLRYLEHSTIIYEPQTTVTNSSNNNSNSNNNNSNNNKLSIGSASADTTNTGKY</sequence>
<protein>
    <submittedName>
        <fullName evidence="1">Unnamed protein product</fullName>
    </submittedName>
</protein>
<organism evidence="1 2">
    <name type="scientific">Ambrosiozyma monospora</name>
    <name type="common">Yeast</name>
    <name type="synonym">Endomycopsis monosporus</name>
    <dbReference type="NCBI Taxonomy" id="43982"/>
    <lineage>
        <taxon>Eukaryota</taxon>
        <taxon>Fungi</taxon>
        <taxon>Dikarya</taxon>
        <taxon>Ascomycota</taxon>
        <taxon>Saccharomycotina</taxon>
        <taxon>Pichiomycetes</taxon>
        <taxon>Pichiales</taxon>
        <taxon>Pichiaceae</taxon>
        <taxon>Ambrosiozyma</taxon>
    </lineage>
</organism>
<evidence type="ECO:0000313" key="1">
    <source>
        <dbReference type="EMBL" id="GME81456.1"/>
    </source>
</evidence>
<comment type="caution">
    <text evidence="1">The sequence shown here is derived from an EMBL/GenBank/DDBJ whole genome shotgun (WGS) entry which is preliminary data.</text>
</comment>
<reference evidence="1" key="1">
    <citation type="submission" date="2023-04" db="EMBL/GenBank/DDBJ databases">
        <title>Ambrosiozyma monospora NBRC 10751.</title>
        <authorList>
            <person name="Ichikawa N."/>
            <person name="Sato H."/>
            <person name="Tonouchi N."/>
        </authorList>
    </citation>
    <scope>NUCLEOTIDE SEQUENCE</scope>
    <source>
        <strain evidence="1">NBRC 10751</strain>
    </source>
</reference>
<proteinExistence type="predicted"/>
<evidence type="ECO:0000313" key="2">
    <source>
        <dbReference type="Proteomes" id="UP001165064"/>
    </source>
</evidence>
<dbReference type="EMBL" id="BSXS01003519">
    <property type="protein sequence ID" value="GME81456.1"/>
    <property type="molecule type" value="Genomic_DNA"/>
</dbReference>
<name>A0ACB5T532_AMBMO</name>
<accession>A0ACB5T532</accession>
<dbReference type="Proteomes" id="UP001165064">
    <property type="component" value="Unassembled WGS sequence"/>
</dbReference>
<gene>
    <name evidence="1" type="ORF">Amon02_000494600</name>
</gene>
<keyword evidence="2" id="KW-1185">Reference proteome</keyword>